<keyword evidence="2" id="KW-1133">Transmembrane helix</keyword>
<gene>
    <name evidence="3" type="ORF">HTAM1171_LOCUS1525</name>
</gene>
<dbReference type="EMBL" id="HBGV01002483">
    <property type="protein sequence ID" value="CAD9472054.1"/>
    <property type="molecule type" value="Transcribed_RNA"/>
</dbReference>
<proteinExistence type="predicted"/>
<keyword evidence="2" id="KW-0812">Transmembrane</keyword>
<keyword evidence="2" id="KW-0472">Membrane</keyword>
<evidence type="ECO:0008006" key="4">
    <source>
        <dbReference type="Google" id="ProtNLM"/>
    </source>
</evidence>
<evidence type="ECO:0000256" key="1">
    <source>
        <dbReference type="SAM" id="MobiDB-lite"/>
    </source>
</evidence>
<name>A0A7S2GUZ6_9STRA</name>
<protein>
    <recommendedName>
        <fullName evidence="4">PLAC8 family protein</fullName>
    </recommendedName>
</protein>
<dbReference type="AlphaFoldDB" id="A0A7S2GUZ6"/>
<feature type="region of interest" description="Disordered" evidence="1">
    <location>
        <begin position="1"/>
        <end position="24"/>
    </location>
</feature>
<reference evidence="3" key="1">
    <citation type="submission" date="2021-01" db="EMBL/GenBank/DDBJ databases">
        <authorList>
            <person name="Corre E."/>
            <person name="Pelletier E."/>
            <person name="Niang G."/>
            <person name="Scheremetjew M."/>
            <person name="Finn R."/>
            <person name="Kale V."/>
            <person name="Holt S."/>
            <person name="Cochrane G."/>
            <person name="Meng A."/>
            <person name="Brown T."/>
            <person name="Cohen L."/>
        </authorList>
    </citation>
    <scope>NUCLEOTIDE SEQUENCE</scope>
    <source>
        <strain evidence="3">CCMP826</strain>
    </source>
</reference>
<evidence type="ECO:0000256" key="2">
    <source>
        <dbReference type="SAM" id="Phobius"/>
    </source>
</evidence>
<feature type="transmembrane region" description="Helical" evidence="2">
    <location>
        <begin position="163"/>
        <end position="186"/>
    </location>
</feature>
<dbReference type="InterPro" id="IPR006461">
    <property type="entry name" value="PLAC_motif_containing"/>
</dbReference>
<evidence type="ECO:0000313" key="3">
    <source>
        <dbReference type="EMBL" id="CAD9472054.1"/>
    </source>
</evidence>
<organism evidence="3">
    <name type="scientific">Helicotheca tamesis</name>
    <dbReference type="NCBI Taxonomy" id="374047"/>
    <lineage>
        <taxon>Eukaryota</taxon>
        <taxon>Sar</taxon>
        <taxon>Stramenopiles</taxon>
        <taxon>Ochrophyta</taxon>
        <taxon>Bacillariophyta</taxon>
        <taxon>Mediophyceae</taxon>
        <taxon>Lithodesmiophycidae</taxon>
        <taxon>Lithodesmiales</taxon>
        <taxon>Lithodesmiaceae</taxon>
        <taxon>Helicotheca</taxon>
    </lineage>
</organism>
<sequence>MSSNDRNAYSQLDQSLIDVPPDTALPSTKATPMMEVVAPANLPEGYTFPVEIGDAEKGATSTTFTVTVPIGGIEEGQTFSVPLPGNSSTTTPGTDGVSRVSIPVGHWKDGLCNCCAYGCFHPLLWNSFFCIPIATAQVASRLNLNWYGRPGHVTETTGTFQKILFMVISYWILDRILILIMVGSIFADISDTNDVDYDNYEGDAFLFSFLAIVRKMLGYLYFIYTIVFLKNTRAYVRQKYAIPEREDCPKGCEDVCCAIACGCCAVSQMARHTTDYETYRGVCCSETGLPPHVPAIV</sequence>
<dbReference type="Pfam" id="PF04749">
    <property type="entry name" value="PLAC8"/>
    <property type="match status" value="1"/>
</dbReference>
<feature type="compositionally biased region" description="Polar residues" evidence="1">
    <location>
        <begin position="1"/>
        <end position="14"/>
    </location>
</feature>
<accession>A0A7S2GUZ6</accession>
<feature type="transmembrane region" description="Helical" evidence="2">
    <location>
        <begin position="206"/>
        <end position="229"/>
    </location>
</feature>